<feature type="region of interest" description="Disordered" evidence="1">
    <location>
        <begin position="1"/>
        <end position="33"/>
    </location>
</feature>
<comment type="caution">
    <text evidence="3">The sequence shown here is derived from an EMBL/GenBank/DDBJ whole genome shotgun (WGS) entry which is preliminary data.</text>
</comment>
<evidence type="ECO:0000313" key="4">
    <source>
        <dbReference type="Proteomes" id="UP001305414"/>
    </source>
</evidence>
<feature type="compositionally biased region" description="Basic residues" evidence="1">
    <location>
        <begin position="53"/>
        <end position="72"/>
    </location>
</feature>
<proteinExistence type="predicted"/>
<dbReference type="InterPro" id="IPR045518">
    <property type="entry name" value="2EXR"/>
</dbReference>
<feature type="region of interest" description="Disordered" evidence="1">
    <location>
        <begin position="49"/>
        <end position="79"/>
    </location>
</feature>
<dbReference type="EMBL" id="JAWHQM010000002">
    <property type="protein sequence ID" value="KAK5625748.1"/>
    <property type="molecule type" value="Genomic_DNA"/>
</dbReference>
<reference evidence="3 4" key="1">
    <citation type="submission" date="2023-10" db="EMBL/GenBank/DDBJ databases">
        <title>Draft genome sequence of Xylaria bambusicola isolate GMP-LS, the root and basal stem rot pathogen of sugarcane in Indonesia.</title>
        <authorList>
            <person name="Selvaraj P."/>
            <person name="Muralishankar V."/>
            <person name="Muruganantham S."/>
            <person name="Sp S."/>
            <person name="Haryani S."/>
            <person name="Lau K.J.X."/>
            <person name="Naqvi N.I."/>
        </authorList>
    </citation>
    <scope>NUCLEOTIDE SEQUENCE [LARGE SCALE GENOMIC DNA]</scope>
    <source>
        <strain evidence="3">GMP-LS</strain>
    </source>
</reference>
<evidence type="ECO:0000313" key="3">
    <source>
        <dbReference type="EMBL" id="KAK5625748.1"/>
    </source>
</evidence>
<evidence type="ECO:0000259" key="2">
    <source>
        <dbReference type="Pfam" id="PF20150"/>
    </source>
</evidence>
<evidence type="ECO:0000256" key="1">
    <source>
        <dbReference type="SAM" id="MobiDB-lite"/>
    </source>
</evidence>
<protein>
    <recommendedName>
        <fullName evidence="2">2EXR domain-containing protein</fullName>
    </recommendedName>
</protein>
<feature type="domain" description="2EXR" evidence="2">
    <location>
        <begin position="78"/>
        <end position="154"/>
    </location>
</feature>
<keyword evidence="4" id="KW-1185">Reference proteome</keyword>
<dbReference type="PANTHER" id="PTHR35910">
    <property type="entry name" value="2EXR DOMAIN-CONTAINING PROTEIN"/>
    <property type="match status" value="1"/>
</dbReference>
<accession>A0AAN7Z3J1</accession>
<feature type="compositionally biased region" description="Basic and acidic residues" evidence="1">
    <location>
        <begin position="11"/>
        <end position="20"/>
    </location>
</feature>
<dbReference type="AlphaFoldDB" id="A0AAN7Z3J1"/>
<organism evidence="3 4">
    <name type="scientific">Xylaria bambusicola</name>
    <dbReference type="NCBI Taxonomy" id="326684"/>
    <lineage>
        <taxon>Eukaryota</taxon>
        <taxon>Fungi</taxon>
        <taxon>Dikarya</taxon>
        <taxon>Ascomycota</taxon>
        <taxon>Pezizomycotina</taxon>
        <taxon>Sordariomycetes</taxon>
        <taxon>Xylariomycetidae</taxon>
        <taxon>Xylariales</taxon>
        <taxon>Xylariaceae</taxon>
        <taxon>Xylaria</taxon>
    </lineage>
</organism>
<dbReference type="Proteomes" id="UP001305414">
    <property type="component" value="Unassembled WGS sequence"/>
</dbReference>
<name>A0AAN7Z3J1_9PEZI</name>
<gene>
    <name evidence="3" type="ORF">RRF57_001464</name>
</gene>
<dbReference type="Pfam" id="PF20150">
    <property type="entry name" value="2EXR"/>
    <property type="match status" value="1"/>
</dbReference>
<sequence>MVCQTRSKVRQQAEKCDIRQTRQKGKRQQNTDTTPDVVYLRTVRVAAGSPNRRAPKRASKQAVKRTKKRRSQAPRVPTSFNHLPTEIRLMIWEEYVRTPRIIRIDVLSESPTKAEQGYTCQFRWDEYQGKSEQVCPLVGVNRESRYVALHALKESLIHFTMSVTIEKPKRFQAAVSIRRTFSIRSHDVVFFDNSGSPILKRVWFNGSSSRVANIMVDLDVSDINYKSYDAIPRWRKMFAMARDLTTYLGNGEHLQSIYCLMQDRTHPASDKTLPYTIDYVQELTPERSNRFPRERRGDLLQWLQEFDIYPHTIDEPFQATFYLGEDDAAVRAAWKNVIFAVERIEGVKTSRR</sequence>
<dbReference type="PANTHER" id="PTHR35910:SF6">
    <property type="entry name" value="2EXR DOMAIN-CONTAINING PROTEIN"/>
    <property type="match status" value="1"/>
</dbReference>